<organism evidence="2 3">
    <name type="scientific">Desmophyllum pertusum</name>
    <dbReference type="NCBI Taxonomy" id="174260"/>
    <lineage>
        <taxon>Eukaryota</taxon>
        <taxon>Metazoa</taxon>
        <taxon>Cnidaria</taxon>
        <taxon>Anthozoa</taxon>
        <taxon>Hexacorallia</taxon>
        <taxon>Scleractinia</taxon>
        <taxon>Caryophylliina</taxon>
        <taxon>Caryophylliidae</taxon>
        <taxon>Desmophyllum</taxon>
    </lineage>
</organism>
<dbReference type="PANTHER" id="PTHR43802">
    <property type="entry name" value="ENOYL-COA HYDRATASE"/>
    <property type="match status" value="1"/>
</dbReference>
<sequence length="77" mass="8526">MELALMCDLRVVAEDMKMGIFNRRFGVPLLDGGTAKVAMHCWSLTCVRSHHDGRPVDAKEALSRACVNRVVPKEKAS</sequence>
<evidence type="ECO:0000256" key="1">
    <source>
        <dbReference type="ARBA" id="ARBA00005254"/>
    </source>
</evidence>
<comment type="similarity">
    <text evidence="1">Belongs to the enoyl-CoA hydratase/isomerase family.</text>
</comment>
<proteinExistence type="inferred from homology"/>
<evidence type="ECO:0000313" key="2">
    <source>
        <dbReference type="EMBL" id="KAJ7361766.1"/>
    </source>
</evidence>
<dbReference type="EC" id="4.2.1.17" evidence="2"/>
<reference evidence="2" key="1">
    <citation type="submission" date="2023-01" db="EMBL/GenBank/DDBJ databases">
        <title>Genome assembly of the deep-sea coral Lophelia pertusa.</title>
        <authorList>
            <person name="Herrera S."/>
            <person name="Cordes E."/>
        </authorList>
    </citation>
    <scope>NUCLEOTIDE SEQUENCE</scope>
    <source>
        <strain evidence="2">USNM1676648</strain>
        <tissue evidence="2">Polyp</tissue>
    </source>
</reference>
<keyword evidence="2" id="KW-0413">Isomerase</keyword>
<name>A0A9W9YPF5_9CNID</name>
<dbReference type="SUPFAM" id="SSF52096">
    <property type="entry name" value="ClpP/crotonase"/>
    <property type="match status" value="1"/>
</dbReference>
<comment type="caution">
    <text evidence="2">The sequence shown here is derived from an EMBL/GenBank/DDBJ whole genome shotgun (WGS) entry which is preliminary data.</text>
</comment>
<keyword evidence="3" id="KW-1185">Reference proteome</keyword>
<dbReference type="Gene3D" id="3.90.226.10">
    <property type="entry name" value="2-enoyl-CoA Hydratase, Chain A, domain 1"/>
    <property type="match status" value="1"/>
</dbReference>
<evidence type="ECO:0000313" key="3">
    <source>
        <dbReference type="Proteomes" id="UP001163046"/>
    </source>
</evidence>
<gene>
    <name evidence="2" type="primary">echA5</name>
    <name evidence="2" type="ORF">OS493_014407</name>
</gene>
<dbReference type="AlphaFoldDB" id="A0A9W9YPF5"/>
<dbReference type="InterPro" id="IPR029045">
    <property type="entry name" value="ClpP/crotonase-like_dom_sf"/>
</dbReference>
<protein>
    <submittedName>
        <fullName evidence="2">Enoyl-CoA hydratase isomerase</fullName>
        <ecNumber evidence="2">4.2.1.17</ecNumber>
    </submittedName>
</protein>
<dbReference type="PANTHER" id="PTHR43802:SF1">
    <property type="entry name" value="IP11341P-RELATED"/>
    <property type="match status" value="1"/>
</dbReference>
<dbReference type="GO" id="GO:0004300">
    <property type="term" value="F:enoyl-CoA hydratase activity"/>
    <property type="evidence" value="ECO:0007669"/>
    <property type="project" value="UniProtKB-EC"/>
</dbReference>
<keyword evidence="2" id="KW-0456">Lyase</keyword>
<dbReference type="EMBL" id="MU827308">
    <property type="protein sequence ID" value="KAJ7361766.1"/>
    <property type="molecule type" value="Genomic_DNA"/>
</dbReference>
<dbReference type="OrthoDB" id="448450at2759"/>
<dbReference type="GO" id="GO:0016853">
    <property type="term" value="F:isomerase activity"/>
    <property type="evidence" value="ECO:0007669"/>
    <property type="project" value="UniProtKB-KW"/>
</dbReference>
<accession>A0A9W9YPF5</accession>
<dbReference type="Proteomes" id="UP001163046">
    <property type="component" value="Unassembled WGS sequence"/>
</dbReference>